<dbReference type="GO" id="GO:0005739">
    <property type="term" value="C:mitochondrion"/>
    <property type="evidence" value="ECO:0007669"/>
    <property type="project" value="TreeGrafter"/>
</dbReference>
<feature type="domain" description="Thiolase N-terminal" evidence="4">
    <location>
        <begin position="22"/>
        <end position="289"/>
    </location>
</feature>
<dbReference type="AlphaFoldDB" id="A0A3B0RHU6"/>
<gene>
    <name evidence="6" type="ORF">MNBD_ALPHA02-2539</name>
</gene>
<dbReference type="PIRSF" id="PIRSF000429">
    <property type="entry name" value="Ac-CoA_Ac_transf"/>
    <property type="match status" value="1"/>
</dbReference>
<dbReference type="PANTHER" id="PTHR18919">
    <property type="entry name" value="ACETYL-COA C-ACYLTRANSFERASE"/>
    <property type="match status" value="1"/>
</dbReference>
<dbReference type="InterPro" id="IPR020613">
    <property type="entry name" value="Thiolase_CS"/>
</dbReference>
<dbReference type="InterPro" id="IPR002155">
    <property type="entry name" value="Thiolase"/>
</dbReference>
<dbReference type="CDD" id="cd00751">
    <property type="entry name" value="thiolase"/>
    <property type="match status" value="1"/>
</dbReference>
<dbReference type="InterPro" id="IPR016039">
    <property type="entry name" value="Thiolase-like"/>
</dbReference>
<evidence type="ECO:0000256" key="3">
    <source>
        <dbReference type="ARBA" id="ARBA00023315"/>
    </source>
</evidence>
<dbReference type="PROSITE" id="PS00737">
    <property type="entry name" value="THIOLASE_2"/>
    <property type="match status" value="1"/>
</dbReference>
<reference evidence="6" key="1">
    <citation type="submission" date="2018-06" db="EMBL/GenBank/DDBJ databases">
        <authorList>
            <person name="Zhirakovskaya E."/>
        </authorList>
    </citation>
    <scope>NUCLEOTIDE SEQUENCE</scope>
</reference>
<dbReference type="EC" id="2.3.1.9" evidence="6"/>
<evidence type="ECO:0000256" key="2">
    <source>
        <dbReference type="ARBA" id="ARBA00022679"/>
    </source>
</evidence>
<dbReference type="Pfam" id="PF00108">
    <property type="entry name" value="Thiolase_N"/>
    <property type="match status" value="1"/>
</dbReference>
<dbReference type="EMBL" id="UOED01000068">
    <property type="protein sequence ID" value="VAV91559.1"/>
    <property type="molecule type" value="Genomic_DNA"/>
</dbReference>
<dbReference type="PANTHER" id="PTHR18919:SF107">
    <property type="entry name" value="ACETYL-COA ACETYLTRANSFERASE, CYTOSOLIC"/>
    <property type="match status" value="1"/>
</dbReference>
<dbReference type="InterPro" id="IPR020610">
    <property type="entry name" value="Thiolase_AS"/>
</dbReference>
<dbReference type="FunFam" id="3.40.47.10:FF:000010">
    <property type="entry name" value="Acetyl-CoA acetyltransferase (Thiolase)"/>
    <property type="match status" value="1"/>
</dbReference>
<proteinExistence type="inferred from homology"/>
<evidence type="ECO:0000313" key="6">
    <source>
        <dbReference type="EMBL" id="VAV91559.1"/>
    </source>
</evidence>
<sequence>MSVSAQGYNSRESGIGVLFDDIYIIDGKRTPFGKFTGSLSTVSPTDLGILASKAALEVSGIEGSEVDQVITSNIGQANSDCFFLPRHIALYAGTPLTAPAVLVQRICGSGVEVLGQAAEQIALGKANVVLGCGTDVMSRYPLVSYSARQGFPLGRPQYVDLLWEALNDTAAVPMGRTADNLAARYNLSREEVDAYAFRSQNRYVAAKEAGFFDGEITEVPARGVFEMDALIPRKYKCANRDGLSHDEHPRQTSMENLAKLKPVFSKDGPTTAGNASGIVDGAAAILVASGDYVRAHGIEPIGKIRGFSSAGVEPDYMGIGPVPAIRSLLDALDMKVSDIDRYEINEAFSAQVLSCARELDIDEDTLNVNGGAVALGHPLGVTGLRLAHTALRTLKRDDKQFGVASACIGGGQGIAMVVERC</sequence>
<accession>A0A3B0RHU6</accession>
<evidence type="ECO:0000256" key="1">
    <source>
        <dbReference type="ARBA" id="ARBA00010982"/>
    </source>
</evidence>
<dbReference type="Pfam" id="PF02803">
    <property type="entry name" value="Thiolase_C"/>
    <property type="match status" value="1"/>
</dbReference>
<comment type="similarity">
    <text evidence="1">Belongs to the thiolase-like superfamily. Thiolase family.</text>
</comment>
<evidence type="ECO:0000259" key="4">
    <source>
        <dbReference type="Pfam" id="PF00108"/>
    </source>
</evidence>
<dbReference type="InterPro" id="IPR020617">
    <property type="entry name" value="Thiolase_C"/>
</dbReference>
<name>A0A3B0RHU6_9ZZZZ</name>
<dbReference type="GO" id="GO:0006635">
    <property type="term" value="P:fatty acid beta-oxidation"/>
    <property type="evidence" value="ECO:0007669"/>
    <property type="project" value="TreeGrafter"/>
</dbReference>
<feature type="domain" description="Thiolase C-terminal" evidence="5">
    <location>
        <begin position="299"/>
        <end position="420"/>
    </location>
</feature>
<dbReference type="NCBIfam" id="TIGR01930">
    <property type="entry name" value="AcCoA-C-Actrans"/>
    <property type="match status" value="1"/>
</dbReference>
<dbReference type="Gene3D" id="3.40.47.10">
    <property type="match status" value="1"/>
</dbReference>
<protein>
    <submittedName>
        <fullName evidence="6">3-ketoacyl-CoA thiolase @ Acetyl-CoA acetyltransferase</fullName>
        <ecNumber evidence="6">2.3.1.16</ecNumber>
        <ecNumber evidence="6">2.3.1.9</ecNumber>
    </submittedName>
</protein>
<keyword evidence="2 6" id="KW-0808">Transferase</keyword>
<dbReference type="PROSITE" id="PS00099">
    <property type="entry name" value="THIOLASE_3"/>
    <property type="match status" value="1"/>
</dbReference>
<dbReference type="InterPro" id="IPR020616">
    <property type="entry name" value="Thiolase_N"/>
</dbReference>
<keyword evidence="3 6" id="KW-0012">Acyltransferase</keyword>
<organism evidence="6">
    <name type="scientific">hydrothermal vent metagenome</name>
    <dbReference type="NCBI Taxonomy" id="652676"/>
    <lineage>
        <taxon>unclassified sequences</taxon>
        <taxon>metagenomes</taxon>
        <taxon>ecological metagenomes</taxon>
    </lineage>
</organism>
<dbReference type="SUPFAM" id="SSF53901">
    <property type="entry name" value="Thiolase-like"/>
    <property type="match status" value="2"/>
</dbReference>
<evidence type="ECO:0000259" key="5">
    <source>
        <dbReference type="Pfam" id="PF02803"/>
    </source>
</evidence>
<dbReference type="EC" id="2.3.1.16" evidence="6"/>
<dbReference type="GO" id="GO:0003985">
    <property type="term" value="F:acetyl-CoA C-acetyltransferase activity"/>
    <property type="evidence" value="ECO:0007669"/>
    <property type="project" value="UniProtKB-EC"/>
</dbReference>